<dbReference type="InterPro" id="IPR036420">
    <property type="entry name" value="BRCT_dom_sf"/>
</dbReference>
<dbReference type="Gene3D" id="3.40.50.10190">
    <property type="entry name" value="BRCT domain"/>
    <property type="match status" value="3"/>
</dbReference>
<feature type="compositionally biased region" description="Polar residues" evidence="1">
    <location>
        <begin position="297"/>
        <end position="315"/>
    </location>
</feature>
<dbReference type="Proteomes" id="UP001458880">
    <property type="component" value="Unassembled WGS sequence"/>
</dbReference>
<organism evidence="3 4">
    <name type="scientific">Popillia japonica</name>
    <name type="common">Japanese beetle</name>
    <dbReference type="NCBI Taxonomy" id="7064"/>
    <lineage>
        <taxon>Eukaryota</taxon>
        <taxon>Metazoa</taxon>
        <taxon>Ecdysozoa</taxon>
        <taxon>Arthropoda</taxon>
        <taxon>Hexapoda</taxon>
        <taxon>Insecta</taxon>
        <taxon>Pterygota</taxon>
        <taxon>Neoptera</taxon>
        <taxon>Endopterygota</taxon>
        <taxon>Coleoptera</taxon>
        <taxon>Polyphaga</taxon>
        <taxon>Scarabaeiformia</taxon>
        <taxon>Scarabaeidae</taxon>
        <taxon>Rutelinae</taxon>
        <taxon>Popillia</taxon>
    </lineage>
</organism>
<evidence type="ECO:0000313" key="3">
    <source>
        <dbReference type="EMBL" id="KAK9696113.1"/>
    </source>
</evidence>
<accession>A0AAW1J0G5</accession>
<dbReference type="GO" id="GO:0005634">
    <property type="term" value="C:nucleus"/>
    <property type="evidence" value="ECO:0007669"/>
    <property type="project" value="InterPro"/>
</dbReference>
<dbReference type="GO" id="GO:0005938">
    <property type="term" value="C:cell cortex"/>
    <property type="evidence" value="ECO:0007669"/>
    <property type="project" value="TreeGrafter"/>
</dbReference>
<protein>
    <submittedName>
        <fullName evidence="3">BRCA1 C Terminus (BRCT) domain</fullName>
    </submittedName>
</protein>
<proteinExistence type="predicted"/>
<feature type="compositionally biased region" description="Polar residues" evidence="1">
    <location>
        <begin position="8"/>
        <end position="18"/>
    </location>
</feature>
<dbReference type="Pfam" id="PF12738">
    <property type="entry name" value="PTCB-BRCT"/>
    <property type="match status" value="1"/>
</dbReference>
<dbReference type="GO" id="GO:0007399">
    <property type="term" value="P:nervous system development"/>
    <property type="evidence" value="ECO:0007669"/>
    <property type="project" value="TreeGrafter"/>
</dbReference>
<feature type="region of interest" description="Disordered" evidence="1">
    <location>
        <begin position="614"/>
        <end position="633"/>
    </location>
</feature>
<dbReference type="SMART" id="SM00292">
    <property type="entry name" value="BRCT"/>
    <property type="match status" value="3"/>
</dbReference>
<dbReference type="InterPro" id="IPR026817">
    <property type="entry name" value="Ect2"/>
</dbReference>
<dbReference type="PROSITE" id="PS50172">
    <property type="entry name" value="BRCT"/>
    <property type="match status" value="2"/>
</dbReference>
<comment type="caution">
    <text evidence="3">The sequence shown here is derived from an EMBL/GenBank/DDBJ whole genome shotgun (WGS) entry which is preliminary data.</text>
</comment>
<evidence type="ECO:0000259" key="2">
    <source>
        <dbReference type="PROSITE" id="PS50172"/>
    </source>
</evidence>
<dbReference type="InterPro" id="IPR049396">
    <property type="entry name" value="ECT2_BRCT0"/>
</dbReference>
<dbReference type="GO" id="GO:0005096">
    <property type="term" value="F:GTPase activator activity"/>
    <property type="evidence" value="ECO:0007669"/>
    <property type="project" value="InterPro"/>
</dbReference>
<dbReference type="CDD" id="cd17733">
    <property type="entry name" value="BRCT_Ect2_rpt1"/>
    <property type="match status" value="1"/>
</dbReference>
<feature type="compositionally biased region" description="Low complexity" evidence="1">
    <location>
        <begin position="281"/>
        <end position="296"/>
    </location>
</feature>
<gene>
    <name evidence="3" type="ORF">QE152_g32122</name>
</gene>
<dbReference type="SUPFAM" id="SSF52113">
    <property type="entry name" value="BRCT domain"/>
    <property type="match status" value="2"/>
</dbReference>
<dbReference type="PANTHER" id="PTHR16777:SF2">
    <property type="entry name" value="PROTEIN ECT2"/>
    <property type="match status" value="1"/>
</dbReference>
<feature type="domain" description="BRCT" evidence="2">
    <location>
        <begin position="128"/>
        <end position="198"/>
    </location>
</feature>
<dbReference type="GO" id="GO:0005085">
    <property type="term" value="F:guanyl-nucleotide exchange factor activity"/>
    <property type="evidence" value="ECO:0007669"/>
    <property type="project" value="InterPro"/>
</dbReference>
<feature type="region of interest" description="Disordered" evidence="1">
    <location>
        <begin position="281"/>
        <end position="315"/>
    </location>
</feature>
<dbReference type="Pfam" id="PF21243">
    <property type="entry name" value="ECT2_BRCT0"/>
    <property type="match status" value="1"/>
</dbReference>
<dbReference type="GO" id="GO:0000281">
    <property type="term" value="P:mitotic cytokinesis"/>
    <property type="evidence" value="ECO:0007669"/>
    <property type="project" value="TreeGrafter"/>
</dbReference>
<keyword evidence="4" id="KW-1185">Reference proteome</keyword>
<dbReference type="PANTHER" id="PTHR16777">
    <property type="entry name" value="PROTEIN ECT2"/>
    <property type="match status" value="1"/>
</dbReference>
<sequence length="661" mass="73635">MDEVGARIQQQSSIASETNNEECTKVESTSLPLDKRICLVGSVTKNTAICTAAQSFGVPVVTSDTGEEYSNDQSCSTIFVLEKFEGDNYDMLSKSRRPLLGPSALQQLANKGEKLPDYNTRPLYNLAMSGVVVCFTGFRNKDDLTKLVPLIHHMGGSIRKDMSAKVTHLIANVSGGDKYHYAATFRVPIMHLQWVLASWEYRDDIEFSASMDSFISQHRLKPFCGARFVSVGFPEEEEKHMIEVLEANGGNLTTSDDPSCTHMVMDQAETFAIEANSAPLSPKASTASLTSPSSSSINLNNPIRVSPPRNGSTPKCSLATTPYSKVNLNVTHLETVHEKSNDNCVSDLNNTFLNTTDNLQRLDLDKTSSSKRKRKLASPERFCSKRRKDLSYSETRKRKISDFFKTPFDYFSHRRRTIGGSAINQSLNLNESVISTSGAFDIHTVQNLSQIDITPNKSSAKTKKIRKNLFVRTFSSSKFRYSNAGKKSDLNSTKSSLGDFPEVEAGEKMNATCFADFSLNHPSLLDSETQIHRNRKELQGQALTHTVVVDESTIAEKIEGPPKAHIIKAEWFWTSVQKGISLEEKDYLFGDKGISLEEKDYLFGDYLDHLLSPNRRDSHQATPGSASRRKRKRLRPRNAYISCAPTISSVWFLSGLHPQSS</sequence>
<reference evidence="3 4" key="1">
    <citation type="journal article" date="2024" name="BMC Genomics">
        <title>De novo assembly and annotation of Popillia japonica's genome with initial clues to its potential as an invasive pest.</title>
        <authorList>
            <person name="Cucini C."/>
            <person name="Boschi S."/>
            <person name="Funari R."/>
            <person name="Cardaioli E."/>
            <person name="Iannotti N."/>
            <person name="Marturano G."/>
            <person name="Paoli F."/>
            <person name="Bruttini M."/>
            <person name="Carapelli A."/>
            <person name="Frati F."/>
            <person name="Nardi F."/>
        </authorList>
    </citation>
    <scope>NUCLEOTIDE SEQUENCE [LARGE SCALE GENOMIC DNA]</scope>
    <source>
        <strain evidence="3">DMR45628</strain>
    </source>
</reference>
<evidence type="ECO:0000313" key="4">
    <source>
        <dbReference type="Proteomes" id="UP001458880"/>
    </source>
</evidence>
<name>A0AAW1J0G5_POPJA</name>
<dbReference type="EMBL" id="JASPKY010000461">
    <property type="protein sequence ID" value="KAK9696113.1"/>
    <property type="molecule type" value="Genomic_DNA"/>
</dbReference>
<evidence type="ECO:0000256" key="1">
    <source>
        <dbReference type="SAM" id="MobiDB-lite"/>
    </source>
</evidence>
<dbReference type="InterPro" id="IPR001357">
    <property type="entry name" value="BRCT_dom"/>
</dbReference>
<dbReference type="AlphaFoldDB" id="A0AAW1J0G5"/>
<feature type="region of interest" description="Disordered" evidence="1">
    <location>
        <begin position="1"/>
        <end position="21"/>
    </location>
</feature>
<dbReference type="GO" id="GO:2000431">
    <property type="term" value="P:regulation of cytokinesis, actomyosin contractile ring assembly"/>
    <property type="evidence" value="ECO:0007669"/>
    <property type="project" value="InterPro"/>
</dbReference>
<feature type="domain" description="BRCT" evidence="2">
    <location>
        <begin position="544"/>
        <end position="589"/>
    </location>
</feature>